<proteinExistence type="predicted"/>
<keyword evidence="1" id="KW-1133">Transmembrane helix</keyword>
<reference evidence="2" key="2">
    <citation type="submission" date="2018-05" db="EMBL/GenBank/DDBJ databases">
        <title>OmerRS3 (Oryza meridionalis Reference Sequence Version 3).</title>
        <authorList>
            <person name="Zhang J."/>
            <person name="Kudrna D."/>
            <person name="Lee S."/>
            <person name="Talag J."/>
            <person name="Welchert J."/>
            <person name="Wing R.A."/>
        </authorList>
    </citation>
    <scope>NUCLEOTIDE SEQUENCE [LARGE SCALE GENOMIC DNA]</scope>
    <source>
        <strain evidence="2">cv. OR44</strain>
    </source>
</reference>
<evidence type="ECO:0000313" key="3">
    <source>
        <dbReference type="Proteomes" id="UP000008021"/>
    </source>
</evidence>
<keyword evidence="1" id="KW-0472">Membrane</keyword>
<reference evidence="2" key="1">
    <citation type="submission" date="2015-04" db="UniProtKB">
        <authorList>
            <consortium name="EnsemblPlants"/>
        </authorList>
    </citation>
    <scope>IDENTIFICATION</scope>
</reference>
<sequence length="186" mass="19601">MAMQRELEVVGRLPHCHSAPSPFLELLPFFVGLRWQLVSGEAQVVEAIPPSPRLALKGGGSVKSADRGVSVRCGSMKSADGGASVRCGGSYVLPFVCVVVLSWWTAICRQGCRVPGENLVRWFTGLVVATFSGIVTSLGRCRGLPSPFLDKMGDDGILDVVTTMVASFSESCLCGVAVGQAAFGHT</sequence>
<dbReference type="Gramene" id="OMERI03G15410.1">
    <property type="protein sequence ID" value="OMERI03G15410.1"/>
    <property type="gene ID" value="OMERI03G15410"/>
</dbReference>
<keyword evidence="1" id="KW-0812">Transmembrane</keyword>
<organism evidence="2">
    <name type="scientific">Oryza meridionalis</name>
    <dbReference type="NCBI Taxonomy" id="40149"/>
    <lineage>
        <taxon>Eukaryota</taxon>
        <taxon>Viridiplantae</taxon>
        <taxon>Streptophyta</taxon>
        <taxon>Embryophyta</taxon>
        <taxon>Tracheophyta</taxon>
        <taxon>Spermatophyta</taxon>
        <taxon>Magnoliopsida</taxon>
        <taxon>Liliopsida</taxon>
        <taxon>Poales</taxon>
        <taxon>Poaceae</taxon>
        <taxon>BOP clade</taxon>
        <taxon>Oryzoideae</taxon>
        <taxon>Oryzeae</taxon>
        <taxon>Oryzinae</taxon>
        <taxon>Oryza</taxon>
    </lineage>
</organism>
<dbReference type="EnsemblPlants" id="OMERI03G15410.1">
    <property type="protein sequence ID" value="OMERI03G15410.1"/>
    <property type="gene ID" value="OMERI03G15410"/>
</dbReference>
<dbReference type="AlphaFoldDB" id="A0A0E0D0G1"/>
<name>A0A0E0D0G1_9ORYZ</name>
<dbReference type="HOGENOM" id="CLU_095854_0_0_1"/>
<evidence type="ECO:0000256" key="1">
    <source>
        <dbReference type="SAM" id="Phobius"/>
    </source>
</evidence>
<dbReference type="Proteomes" id="UP000008021">
    <property type="component" value="Chromosome 3"/>
</dbReference>
<feature type="transmembrane region" description="Helical" evidence="1">
    <location>
        <begin position="119"/>
        <end position="139"/>
    </location>
</feature>
<protein>
    <submittedName>
        <fullName evidence="2">Uncharacterized protein</fullName>
    </submittedName>
</protein>
<evidence type="ECO:0000313" key="2">
    <source>
        <dbReference type="EnsemblPlants" id="OMERI03G15410.1"/>
    </source>
</evidence>
<keyword evidence="3" id="KW-1185">Reference proteome</keyword>
<accession>A0A0E0D0G1</accession>
<feature type="transmembrane region" description="Helical" evidence="1">
    <location>
        <begin position="85"/>
        <end position="107"/>
    </location>
</feature>